<reference evidence="2" key="1">
    <citation type="submission" date="2019-08" db="EMBL/GenBank/DDBJ databases">
        <title>The genome of the North American firefly Photinus pyralis.</title>
        <authorList>
            <consortium name="Photinus pyralis genome working group"/>
            <person name="Fallon T.R."/>
            <person name="Sander Lower S.E."/>
            <person name="Weng J.-K."/>
        </authorList>
    </citation>
    <scope>NUCLEOTIDE SEQUENCE</scope>
    <source>
        <strain evidence="2">TRF0915ILg1</strain>
        <tissue evidence="2">Whole body</tissue>
    </source>
</reference>
<dbReference type="EMBL" id="VTPC01007232">
    <property type="protein sequence ID" value="KAF2894207.1"/>
    <property type="molecule type" value="Genomic_DNA"/>
</dbReference>
<name>A0A8K0GA03_IGNLU</name>
<feature type="coiled-coil region" evidence="1">
    <location>
        <begin position="73"/>
        <end position="110"/>
    </location>
</feature>
<accession>A0A8K0GA03</accession>
<keyword evidence="3" id="KW-1185">Reference proteome</keyword>
<sequence length="198" mass="23024">MSDLEGQIQKRIISFCKYLNEHVDKWKSAIQESAKIAAALSNQAEQLRHIENVNLRNIEELEESRDYYKFSILNGIEDDVQAIKQIIERLNKSNQELNNKLATLEKLTLELDWNAKSNLINGTPIQPPLSRILVDGLEFWLYFKGNLKNINEKFKLINARNEKSMRDFENAFEVDLEDKIVTNLIAITQYVDNVKTIL</sequence>
<evidence type="ECO:0000313" key="3">
    <source>
        <dbReference type="Proteomes" id="UP000801492"/>
    </source>
</evidence>
<dbReference type="AlphaFoldDB" id="A0A8K0GA03"/>
<dbReference type="OrthoDB" id="6605214at2759"/>
<dbReference type="InterPro" id="IPR029159">
    <property type="entry name" value="CA109-like"/>
</dbReference>
<dbReference type="Pfam" id="PF15011">
    <property type="entry name" value="CA109-like"/>
    <property type="match status" value="1"/>
</dbReference>
<dbReference type="Proteomes" id="UP000801492">
    <property type="component" value="Unassembled WGS sequence"/>
</dbReference>
<protein>
    <submittedName>
        <fullName evidence="2">Uncharacterized protein</fullName>
    </submittedName>
</protein>
<proteinExistence type="predicted"/>
<comment type="caution">
    <text evidence="2">The sequence shown here is derived from an EMBL/GenBank/DDBJ whole genome shotgun (WGS) entry which is preliminary data.</text>
</comment>
<gene>
    <name evidence="2" type="ORF">ILUMI_11961</name>
</gene>
<evidence type="ECO:0000313" key="2">
    <source>
        <dbReference type="EMBL" id="KAF2894207.1"/>
    </source>
</evidence>
<keyword evidence="1" id="KW-0175">Coiled coil</keyword>
<evidence type="ECO:0000256" key="1">
    <source>
        <dbReference type="SAM" id="Coils"/>
    </source>
</evidence>
<organism evidence="2 3">
    <name type="scientific">Ignelater luminosus</name>
    <name type="common">Cucubano</name>
    <name type="synonym">Pyrophorus luminosus</name>
    <dbReference type="NCBI Taxonomy" id="2038154"/>
    <lineage>
        <taxon>Eukaryota</taxon>
        <taxon>Metazoa</taxon>
        <taxon>Ecdysozoa</taxon>
        <taxon>Arthropoda</taxon>
        <taxon>Hexapoda</taxon>
        <taxon>Insecta</taxon>
        <taxon>Pterygota</taxon>
        <taxon>Neoptera</taxon>
        <taxon>Endopterygota</taxon>
        <taxon>Coleoptera</taxon>
        <taxon>Polyphaga</taxon>
        <taxon>Elateriformia</taxon>
        <taxon>Elateroidea</taxon>
        <taxon>Elateridae</taxon>
        <taxon>Agrypninae</taxon>
        <taxon>Pyrophorini</taxon>
        <taxon>Ignelater</taxon>
    </lineage>
</organism>